<dbReference type="PANTHER" id="PTHR21228">
    <property type="entry name" value="FAST LEU-RICH DOMAIN-CONTAINING"/>
    <property type="match status" value="1"/>
</dbReference>
<evidence type="ECO:0000259" key="1">
    <source>
        <dbReference type="Pfam" id="PF06743"/>
    </source>
</evidence>
<reference evidence="2 3" key="1">
    <citation type="journal article" date="2022" name="Nat. Ecol. Evol.">
        <title>A masculinizing supergene underlies an exaggerated male reproductive morph in a spider.</title>
        <authorList>
            <person name="Hendrickx F."/>
            <person name="De Corte Z."/>
            <person name="Sonet G."/>
            <person name="Van Belleghem S.M."/>
            <person name="Kostlbacher S."/>
            <person name="Vangestel C."/>
        </authorList>
    </citation>
    <scope>NUCLEOTIDE SEQUENCE [LARGE SCALE GENOMIC DNA]</scope>
    <source>
        <strain evidence="2">W744_W776</strain>
    </source>
</reference>
<evidence type="ECO:0000313" key="3">
    <source>
        <dbReference type="Proteomes" id="UP000827092"/>
    </source>
</evidence>
<dbReference type="GO" id="GO:0000963">
    <property type="term" value="P:mitochondrial RNA processing"/>
    <property type="evidence" value="ECO:0007669"/>
    <property type="project" value="TreeGrafter"/>
</dbReference>
<gene>
    <name evidence="2" type="ORF">JTE90_017419</name>
</gene>
<dbReference type="GO" id="GO:0035770">
    <property type="term" value="C:ribonucleoprotein granule"/>
    <property type="evidence" value="ECO:0007669"/>
    <property type="project" value="TreeGrafter"/>
</dbReference>
<protein>
    <recommendedName>
        <fullName evidence="1">FAST kinase leucine-rich domain-containing protein</fullName>
    </recommendedName>
</protein>
<dbReference type="AlphaFoldDB" id="A0AAV6U6F4"/>
<accession>A0AAV6U6F4</accession>
<dbReference type="GO" id="GO:0005759">
    <property type="term" value="C:mitochondrial matrix"/>
    <property type="evidence" value="ECO:0007669"/>
    <property type="project" value="TreeGrafter"/>
</dbReference>
<comment type="caution">
    <text evidence="2">The sequence shown here is derived from an EMBL/GenBank/DDBJ whole genome shotgun (WGS) entry which is preliminary data.</text>
</comment>
<name>A0AAV6U6F4_9ARAC</name>
<dbReference type="InterPro" id="IPR010622">
    <property type="entry name" value="FAST_Leu-rich"/>
</dbReference>
<organism evidence="2 3">
    <name type="scientific">Oedothorax gibbosus</name>
    <dbReference type="NCBI Taxonomy" id="931172"/>
    <lineage>
        <taxon>Eukaryota</taxon>
        <taxon>Metazoa</taxon>
        <taxon>Ecdysozoa</taxon>
        <taxon>Arthropoda</taxon>
        <taxon>Chelicerata</taxon>
        <taxon>Arachnida</taxon>
        <taxon>Araneae</taxon>
        <taxon>Araneomorphae</taxon>
        <taxon>Entelegynae</taxon>
        <taxon>Araneoidea</taxon>
        <taxon>Linyphiidae</taxon>
        <taxon>Erigoninae</taxon>
        <taxon>Oedothorax</taxon>
    </lineage>
</organism>
<dbReference type="GO" id="GO:0003723">
    <property type="term" value="F:RNA binding"/>
    <property type="evidence" value="ECO:0007669"/>
    <property type="project" value="TreeGrafter"/>
</dbReference>
<dbReference type="Proteomes" id="UP000827092">
    <property type="component" value="Unassembled WGS sequence"/>
</dbReference>
<dbReference type="EMBL" id="JAFNEN010000598">
    <property type="protein sequence ID" value="KAG8179887.1"/>
    <property type="molecule type" value="Genomic_DNA"/>
</dbReference>
<evidence type="ECO:0000313" key="2">
    <source>
        <dbReference type="EMBL" id="KAG8179887.1"/>
    </source>
</evidence>
<dbReference type="GO" id="GO:0044528">
    <property type="term" value="P:regulation of mitochondrial mRNA stability"/>
    <property type="evidence" value="ECO:0007669"/>
    <property type="project" value="InterPro"/>
</dbReference>
<feature type="domain" description="FAST kinase leucine-rich" evidence="1">
    <location>
        <begin position="333"/>
        <end position="400"/>
    </location>
</feature>
<dbReference type="Pfam" id="PF06743">
    <property type="entry name" value="FAST_1"/>
    <property type="match status" value="1"/>
</dbReference>
<dbReference type="PANTHER" id="PTHR21228:SF69">
    <property type="entry name" value="GH07286P"/>
    <property type="match status" value="1"/>
</dbReference>
<dbReference type="InterPro" id="IPR050870">
    <property type="entry name" value="FAST_kinase"/>
</dbReference>
<sequence>MSRPMCVLKHFRHVGCTFRRLHHPVVATHPDRNVVRWRSSPPQQVEKKSDVDAILSRMTPDADMSQAVALLKALRVHVLFHGQTQAPLHGDARFQGACTSFERGCRGAGAGVLVSGLRSLLELGLPPSAPCVQAAQEMLLQRMHTLDTSQMVACLYYHHRFMQSPLQLRVVSALVAGVLDRLDALLPSDALLLLPSLHLFPDRALVEERLADLVPHMTEKETHKLLTAMAQRCVRSVPILRAVASSCVGHGRPDLKEALAVLYALRGLHFYHPQLYGHLLHHLPREVEACAHPTLVARLLTVCGHLRWRHTDLLDACSLWIQRNLSSCGSRELVAFVLAAAALNYCPEEGLLGQVVPLLGEEGQRPPSVTLDLAWALAVLDSVPRELLLRVLSKDFYNTLLAECGSTPSNHLKLLNLKGVLRKEHPECVFGCDLYLEPIKLSESPTIASCRQHVAQVLANFVPRDKCLSMHQVTDTGVFIDAEFIMNKYMKPLSLKSYGVLSEPESTLKKLPPHTKRLSLSVLFHRDLTLSSRALGGAHALGQRLLTHAGYTPVTVMYDEFSENKTELQKAKFLLERIKTCAAIS</sequence>
<proteinExistence type="predicted"/>
<keyword evidence="3" id="KW-1185">Reference proteome</keyword>